<comment type="caution">
    <text evidence="3">The sequence shown here is derived from an EMBL/GenBank/DDBJ whole genome shotgun (WGS) entry which is preliminary data.</text>
</comment>
<evidence type="ECO:0000313" key="3">
    <source>
        <dbReference type="EMBL" id="KLA27523.1"/>
    </source>
</evidence>
<dbReference type="PANTHER" id="PTHR33434">
    <property type="entry name" value="DEGV DOMAIN-CONTAINING PROTEIN DR_1986-RELATED"/>
    <property type="match status" value="1"/>
</dbReference>
<evidence type="ECO:0008006" key="5">
    <source>
        <dbReference type="Google" id="ProtNLM"/>
    </source>
</evidence>
<comment type="function">
    <text evidence="1">May bind long-chain fatty acids, such as palmitate, and may play a role in lipid transport or fatty acid metabolism.</text>
</comment>
<dbReference type="Gene3D" id="3.30.1180.10">
    <property type="match status" value="1"/>
</dbReference>
<evidence type="ECO:0000313" key="4">
    <source>
        <dbReference type="Proteomes" id="UP000035214"/>
    </source>
</evidence>
<reference evidence="3 4" key="1">
    <citation type="submission" date="2015-04" db="EMBL/GenBank/DDBJ databases">
        <title>Draft Genome Sequences of Eight Spore-Forming Food Isolates of Bacillus cereus Genome sequencing.</title>
        <authorList>
            <person name="Krawcyk A.O."/>
            <person name="de Jong A."/>
            <person name="Eijlander R.T."/>
            <person name="Berendsen E.M."/>
            <person name="Holsappel S."/>
            <person name="Wells-Bennik M."/>
            <person name="Kuipers O.P."/>
        </authorList>
    </citation>
    <scope>NUCLEOTIDE SEQUENCE [LARGE SCALE GENOMIC DNA]</scope>
    <source>
        <strain evidence="3 4">B4077</strain>
    </source>
</reference>
<protein>
    <recommendedName>
        <fullName evidence="5">DegV family protein</fullName>
    </recommendedName>
</protein>
<dbReference type="EMBL" id="LCYI01000034">
    <property type="protein sequence ID" value="KLA27523.1"/>
    <property type="molecule type" value="Genomic_DNA"/>
</dbReference>
<dbReference type="GO" id="GO:0008289">
    <property type="term" value="F:lipid binding"/>
    <property type="evidence" value="ECO:0007669"/>
    <property type="project" value="UniProtKB-KW"/>
</dbReference>
<dbReference type="InterPro" id="IPR050270">
    <property type="entry name" value="DegV_domain_contain"/>
</dbReference>
<evidence type="ECO:0000256" key="1">
    <source>
        <dbReference type="ARBA" id="ARBA00003238"/>
    </source>
</evidence>
<sequence length="287" mass="31272">MEREEYNMQKIKIVTDSTADLTQDVIEKYGIHVLPLSISVNGQTYLDRVDLQPDEFIEEMIKSEELPKTSQPAMGTFVEMYDKLGEDGSEVLSIHMTSGMSGTVATANSAASMTDTKVTVVDSQFITHALAYQVIEAAKMANEGRSLEEILKRVDEVRKNTRLYVVVDTLENLVKGGRIGKGKAFIGSLLNIKPIASLEDGVYNPVTKVRSQGQIVKTLAKLFEEDTAGKVVKAVAIPHAKAIPLAENVKAAVEKVSGFAQSEIFFTTPIISTHTGPGAIGFMYLAE</sequence>
<dbReference type="PROSITE" id="PS51482">
    <property type="entry name" value="DEGV"/>
    <property type="match status" value="1"/>
</dbReference>
<proteinExistence type="predicted"/>
<organism evidence="3 4">
    <name type="scientific">Bacillus cereus</name>
    <dbReference type="NCBI Taxonomy" id="1396"/>
    <lineage>
        <taxon>Bacteria</taxon>
        <taxon>Bacillati</taxon>
        <taxon>Bacillota</taxon>
        <taxon>Bacilli</taxon>
        <taxon>Bacillales</taxon>
        <taxon>Bacillaceae</taxon>
        <taxon>Bacillus</taxon>
        <taxon>Bacillus cereus group</taxon>
    </lineage>
</organism>
<dbReference type="PANTHER" id="PTHR33434:SF8">
    <property type="entry name" value="DEGV DOMAIN-CONTAINING PROTEIN SPR1019"/>
    <property type="match status" value="1"/>
</dbReference>
<dbReference type="InterPro" id="IPR003797">
    <property type="entry name" value="DegV"/>
</dbReference>
<gene>
    <name evidence="3" type="ORF">B4077_2160</name>
</gene>
<dbReference type="PATRIC" id="fig|1396.428.peg.5488"/>
<evidence type="ECO:0000256" key="2">
    <source>
        <dbReference type="ARBA" id="ARBA00023121"/>
    </source>
</evidence>
<accession>A0A0G8ETB0</accession>
<keyword evidence="2" id="KW-0446">Lipid-binding</keyword>
<dbReference type="InterPro" id="IPR043168">
    <property type="entry name" value="DegV_C"/>
</dbReference>
<dbReference type="AlphaFoldDB" id="A0A0G8ETB0"/>
<dbReference type="SUPFAM" id="SSF82549">
    <property type="entry name" value="DAK1/DegV-like"/>
    <property type="match status" value="1"/>
</dbReference>
<dbReference type="Gene3D" id="3.40.50.10170">
    <property type="match status" value="1"/>
</dbReference>
<dbReference type="Proteomes" id="UP000035214">
    <property type="component" value="Unassembled WGS sequence"/>
</dbReference>
<dbReference type="NCBIfam" id="TIGR00762">
    <property type="entry name" value="DegV"/>
    <property type="match status" value="1"/>
</dbReference>
<name>A0A0G8ETB0_BACCE</name>
<dbReference type="Pfam" id="PF02645">
    <property type="entry name" value="DegV"/>
    <property type="match status" value="1"/>
</dbReference>